<keyword evidence="2" id="KW-1185">Reference proteome</keyword>
<organism evidence="1 2">
    <name type="scientific">Ferrimonas lipolytica</name>
    <dbReference type="NCBI Taxonomy" id="2724191"/>
    <lineage>
        <taxon>Bacteria</taxon>
        <taxon>Pseudomonadati</taxon>
        <taxon>Pseudomonadota</taxon>
        <taxon>Gammaproteobacteria</taxon>
        <taxon>Alteromonadales</taxon>
        <taxon>Ferrimonadaceae</taxon>
        <taxon>Ferrimonas</taxon>
    </lineage>
</organism>
<proteinExistence type="predicted"/>
<dbReference type="Pfam" id="PF11163">
    <property type="entry name" value="DUF2947"/>
    <property type="match status" value="1"/>
</dbReference>
<gene>
    <name evidence="1" type="ORF">HER31_00580</name>
</gene>
<protein>
    <submittedName>
        <fullName evidence="1">DUF2947 family protein</fullName>
    </submittedName>
</protein>
<evidence type="ECO:0000313" key="1">
    <source>
        <dbReference type="EMBL" id="QIZ75528.1"/>
    </source>
</evidence>
<dbReference type="InterPro" id="IPR021334">
    <property type="entry name" value="DUF2947"/>
</dbReference>
<dbReference type="KEGG" id="fes:HER31_00580"/>
<dbReference type="EMBL" id="CP051180">
    <property type="protein sequence ID" value="QIZ75528.1"/>
    <property type="molecule type" value="Genomic_DNA"/>
</dbReference>
<accession>A0A6H1U9M2</accession>
<sequence>MNYIELQDYPLHWVYKRADMGITEADLATIKPMTSSFANQVWQRDISAEAIDLDRLEDSDWLSDNSHWPKTENWERAFDSEEQALPETLAGHLNWDPQTVVFVCYDAEHIIETRYGTLQRNWKAFLFAAEQALVLGRRRKEALWFIDESKVKLGQRD</sequence>
<dbReference type="Proteomes" id="UP000501602">
    <property type="component" value="Chromosome"/>
</dbReference>
<reference evidence="1 2" key="1">
    <citation type="submission" date="2020-04" db="EMBL/GenBank/DDBJ databases">
        <title>Ferrimonas sp. S7 isolated from sea water.</title>
        <authorList>
            <person name="Bae S.S."/>
            <person name="Baek K."/>
        </authorList>
    </citation>
    <scope>NUCLEOTIDE SEQUENCE [LARGE SCALE GENOMIC DNA]</scope>
    <source>
        <strain evidence="1 2">S7</strain>
    </source>
</reference>
<name>A0A6H1U9M2_9GAMM</name>
<dbReference type="RefSeq" id="WP_168658789.1">
    <property type="nucleotide sequence ID" value="NZ_CP051180.1"/>
</dbReference>
<evidence type="ECO:0000313" key="2">
    <source>
        <dbReference type="Proteomes" id="UP000501602"/>
    </source>
</evidence>
<dbReference type="AlphaFoldDB" id="A0A6H1U9M2"/>